<dbReference type="InterPro" id="IPR036206">
    <property type="entry name" value="ThiamineP_synth_sf"/>
</dbReference>
<evidence type="ECO:0000256" key="7">
    <source>
        <dbReference type="ARBA" id="ARBA00047851"/>
    </source>
</evidence>
<feature type="binding site" evidence="9">
    <location>
        <begin position="139"/>
        <end position="141"/>
    </location>
    <ligand>
        <name>2-[(2R,5Z)-2-carboxy-4-methylthiazol-5(2H)-ylidene]ethyl phosphate</name>
        <dbReference type="ChEBI" id="CHEBI:62899"/>
    </ligand>
</feature>
<feature type="binding site" evidence="9">
    <location>
        <position position="74"/>
    </location>
    <ligand>
        <name>4-amino-2-methyl-5-(diphosphooxymethyl)pyrimidine</name>
        <dbReference type="ChEBI" id="CHEBI:57841"/>
    </ligand>
</feature>
<dbReference type="UniPathway" id="UPA00060">
    <property type="reaction ID" value="UER00141"/>
</dbReference>
<organism evidence="13 14">
    <name type="scientific">Thermanaerovibrio acidaminovorans (strain ATCC 49978 / DSM 6589 / Su883)</name>
    <name type="common">Selenomonas acidaminovorans</name>
    <dbReference type="NCBI Taxonomy" id="525903"/>
    <lineage>
        <taxon>Bacteria</taxon>
        <taxon>Thermotogati</taxon>
        <taxon>Synergistota</taxon>
        <taxon>Synergistia</taxon>
        <taxon>Synergistales</taxon>
        <taxon>Synergistaceae</taxon>
        <taxon>Thermanaerovibrio</taxon>
    </lineage>
</organism>
<evidence type="ECO:0000256" key="2">
    <source>
        <dbReference type="ARBA" id="ARBA00022679"/>
    </source>
</evidence>
<proteinExistence type="inferred from homology"/>
<dbReference type="OrthoDB" id="9812206at2"/>
<reference evidence="13 14" key="1">
    <citation type="journal article" date="2009" name="Stand. Genomic Sci.">
        <title>Complete genome sequence of Thermanaerovibrio acidaminovorans type strain (Su883).</title>
        <authorList>
            <person name="Chovatia M."/>
            <person name="Sikorski J."/>
            <person name="Schroder M."/>
            <person name="Lapidus A."/>
            <person name="Nolan M."/>
            <person name="Tice H."/>
            <person name="Glavina Del Rio T."/>
            <person name="Copeland A."/>
            <person name="Cheng J.F."/>
            <person name="Lucas S."/>
            <person name="Chen F."/>
            <person name="Bruce D."/>
            <person name="Goodwin L."/>
            <person name="Pitluck S."/>
            <person name="Ivanova N."/>
            <person name="Mavromatis K."/>
            <person name="Ovchinnikova G."/>
            <person name="Pati A."/>
            <person name="Chen A."/>
            <person name="Palaniappan K."/>
            <person name="Land M."/>
            <person name="Hauser L."/>
            <person name="Chang Y.J."/>
            <person name="Jeffries C.D."/>
            <person name="Chain P."/>
            <person name="Saunders E."/>
            <person name="Detter J.C."/>
            <person name="Brettin T."/>
            <person name="Rohde M."/>
            <person name="Goker M."/>
            <person name="Spring S."/>
            <person name="Bristow J."/>
            <person name="Markowitz V."/>
            <person name="Hugenholtz P."/>
            <person name="Kyrpides N.C."/>
            <person name="Klenk H.P."/>
            <person name="Eisen J.A."/>
        </authorList>
    </citation>
    <scope>NUCLEOTIDE SEQUENCE [LARGE SCALE GENOMIC DNA]</scope>
    <source>
        <strain evidence="14">ATCC 49978 / DSM 6589 / Su883</strain>
    </source>
</reference>
<name>D1B7D4_THEAS</name>
<feature type="binding site" evidence="9">
    <location>
        <begin position="42"/>
        <end position="46"/>
    </location>
    <ligand>
        <name>4-amino-2-methyl-5-(diphosphooxymethyl)pyrimidine</name>
        <dbReference type="ChEBI" id="CHEBI:57841"/>
    </ligand>
</feature>
<dbReference type="InterPro" id="IPR013785">
    <property type="entry name" value="Aldolase_TIM"/>
</dbReference>
<dbReference type="GO" id="GO:0009229">
    <property type="term" value="P:thiamine diphosphate biosynthetic process"/>
    <property type="evidence" value="ECO:0007669"/>
    <property type="project" value="UniProtKB-UniRule"/>
</dbReference>
<evidence type="ECO:0000256" key="10">
    <source>
        <dbReference type="RuleBase" id="RU003826"/>
    </source>
</evidence>
<feature type="binding site" evidence="9">
    <location>
        <position position="94"/>
    </location>
    <ligand>
        <name>Mg(2+)</name>
        <dbReference type="ChEBI" id="CHEBI:18420"/>
    </ligand>
</feature>
<keyword evidence="4 9" id="KW-0460">Magnesium</keyword>
<feature type="domain" description="Thiamine phosphate synthase/TenI" evidence="12">
    <location>
        <begin position="13"/>
        <end position="191"/>
    </location>
</feature>
<comment type="catalytic activity">
    <reaction evidence="8 9 10">
        <text>2-[(2R,5Z)-2-carboxy-4-methylthiazol-5(2H)-ylidene]ethyl phosphate + 4-amino-2-methyl-5-(diphosphooxymethyl)pyrimidine + 2 H(+) = thiamine phosphate + CO2 + diphosphate</text>
        <dbReference type="Rhea" id="RHEA:47844"/>
        <dbReference type="ChEBI" id="CHEBI:15378"/>
        <dbReference type="ChEBI" id="CHEBI:16526"/>
        <dbReference type="ChEBI" id="CHEBI:33019"/>
        <dbReference type="ChEBI" id="CHEBI:37575"/>
        <dbReference type="ChEBI" id="CHEBI:57841"/>
        <dbReference type="ChEBI" id="CHEBI:62899"/>
        <dbReference type="EC" id="2.5.1.3"/>
    </reaction>
</comment>
<comment type="catalytic activity">
    <reaction evidence="7 9 10">
        <text>2-(2-carboxy-4-methylthiazol-5-yl)ethyl phosphate + 4-amino-2-methyl-5-(diphosphooxymethyl)pyrimidine + 2 H(+) = thiamine phosphate + CO2 + diphosphate</text>
        <dbReference type="Rhea" id="RHEA:47848"/>
        <dbReference type="ChEBI" id="CHEBI:15378"/>
        <dbReference type="ChEBI" id="CHEBI:16526"/>
        <dbReference type="ChEBI" id="CHEBI:33019"/>
        <dbReference type="ChEBI" id="CHEBI:37575"/>
        <dbReference type="ChEBI" id="CHEBI:57841"/>
        <dbReference type="ChEBI" id="CHEBI:62890"/>
        <dbReference type="EC" id="2.5.1.3"/>
    </reaction>
</comment>
<dbReference type="NCBIfam" id="TIGR00693">
    <property type="entry name" value="thiE"/>
    <property type="match status" value="1"/>
</dbReference>
<dbReference type="EnsemblBacteria" id="ACZ19925">
    <property type="protein sequence ID" value="ACZ19925"/>
    <property type="gene ID" value="Taci_1711"/>
</dbReference>
<keyword evidence="5 9" id="KW-0784">Thiamine biosynthesis</keyword>
<dbReference type="EC" id="2.5.1.3" evidence="9"/>
<dbReference type="GO" id="GO:0009228">
    <property type="term" value="P:thiamine biosynthetic process"/>
    <property type="evidence" value="ECO:0007669"/>
    <property type="project" value="UniProtKB-KW"/>
</dbReference>
<feature type="binding site" evidence="9">
    <location>
        <position position="169"/>
    </location>
    <ligand>
        <name>2-[(2R,5Z)-2-carboxy-4-methylthiazol-5(2H)-ylidene]ethyl phosphate</name>
        <dbReference type="ChEBI" id="CHEBI:62899"/>
    </ligand>
</feature>
<comment type="catalytic activity">
    <reaction evidence="6 9 10">
        <text>4-methyl-5-(2-phosphooxyethyl)-thiazole + 4-amino-2-methyl-5-(diphosphooxymethyl)pyrimidine + H(+) = thiamine phosphate + diphosphate</text>
        <dbReference type="Rhea" id="RHEA:22328"/>
        <dbReference type="ChEBI" id="CHEBI:15378"/>
        <dbReference type="ChEBI" id="CHEBI:33019"/>
        <dbReference type="ChEBI" id="CHEBI:37575"/>
        <dbReference type="ChEBI" id="CHEBI:57841"/>
        <dbReference type="ChEBI" id="CHEBI:58296"/>
        <dbReference type="EC" id="2.5.1.3"/>
    </reaction>
</comment>
<feature type="binding site" evidence="9">
    <location>
        <position position="75"/>
    </location>
    <ligand>
        <name>Mg(2+)</name>
        <dbReference type="ChEBI" id="CHEBI:18420"/>
    </ligand>
</feature>
<dbReference type="SUPFAM" id="SSF51391">
    <property type="entry name" value="Thiamin phosphate synthase"/>
    <property type="match status" value="1"/>
</dbReference>
<dbReference type="GO" id="GO:0005737">
    <property type="term" value="C:cytoplasm"/>
    <property type="evidence" value="ECO:0007669"/>
    <property type="project" value="TreeGrafter"/>
</dbReference>
<evidence type="ECO:0000256" key="4">
    <source>
        <dbReference type="ARBA" id="ARBA00022842"/>
    </source>
</evidence>
<evidence type="ECO:0000313" key="13">
    <source>
        <dbReference type="EMBL" id="ACZ19925.1"/>
    </source>
</evidence>
<evidence type="ECO:0000313" key="14">
    <source>
        <dbReference type="Proteomes" id="UP000002030"/>
    </source>
</evidence>
<dbReference type="AlphaFoldDB" id="D1B7D4"/>
<comment type="function">
    <text evidence="9">Condenses 4-methyl-5-(beta-hydroxyethyl)thiazole monophosphate (THZ-P) and 2-methyl-4-amino-5-hydroxymethyl pyrimidine pyrophosphate (HMP-PP) to form thiamine monophosphate (TMP).</text>
</comment>
<evidence type="ECO:0000256" key="3">
    <source>
        <dbReference type="ARBA" id="ARBA00022723"/>
    </source>
</evidence>
<keyword evidence="2 9" id="KW-0808">Transferase</keyword>
<accession>D1B7D4</accession>
<dbReference type="Gene3D" id="3.20.20.70">
    <property type="entry name" value="Aldolase class I"/>
    <property type="match status" value="1"/>
</dbReference>
<evidence type="ECO:0000256" key="8">
    <source>
        <dbReference type="ARBA" id="ARBA00047883"/>
    </source>
</evidence>
<dbReference type="PANTHER" id="PTHR20857">
    <property type="entry name" value="THIAMINE-PHOSPHATE PYROPHOSPHORYLASE"/>
    <property type="match status" value="1"/>
</dbReference>
<dbReference type="PANTHER" id="PTHR20857:SF15">
    <property type="entry name" value="THIAMINE-PHOSPHATE SYNTHASE"/>
    <property type="match status" value="1"/>
</dbReference>
<keyword evidence="3 9" id="KW-0479">Metal-binding</keyword>
<evidence type="ECO:0000256" key="6">
    <source>
        <dbReference type="ARBA" id="ARBA00047334"/>
    </source>
</evidence>
<dbReference type="Pfam" id="PF02581">
    <property type="entry name" value="TMP-TENI"/>
    <property type="match status" value="1"/>
</dbReference>
<comment type="pathway">
    <text evidence="1 9 11">Cofactor biosynthesis; thiamine diphosphate biosynthesis; thiamine phosphate from 4-amino-2-methyl-5-diphosphomethylpyrimidine and 4-methyl-5-(2-phosphoethyl)-thiazole: step 1/1.</text>
</comment>
<dbReference type="HOGENOM" id="CLU_018272_3_2_0"/>
<dbReference type="HAMAP" id="MF_00097">
    <property type="entry name" value="TMP_synthase"/>
    <property type="match status" value="1"/>
</dbReference>
<dbReference type="eggNOG" id="COG0352">
    <property type="taxonomic scope" value="Bacteria"/>
</dbReference>
<gene>
    <name evidence="9" type="primary">thiE</name>
    <name evidence="13" type="ordered locus">Taci_1711</name>
</gene>
<evidence type="ECO:0000259" key="12">
    <source>
        <dbReference type="Pfam" id="PF02581"/>
    </source>
</evidence>
<comment type="cofactor">
    <cofactor evidence="9">
        <name>Mg(2+)</name>
        <dbReference type="ChEBI" id="CHEBI:18420"/>
    </cofactor>
    <text evidence="9">Binds 1 Mg(2+) ion per subunit.</text>
</comment>
<keyword evidence="14" id="KW-1185">Reference proteome</keyword>
<evidence type="ECO:0000256" key="5">
    <source>
        <dbReference type="ARBA" id="ARBA00022977"/>
    </source>
</evidence>
<sequence length="220" mass="22785">MDDRWLREALQVYGILDSSLGDEGELIALAEMAIGSGVTALQLRCKGWDGGRTYRLARELARRCASEGVLFIVNDRLDVALASGARGVHLGASDLPVEAARRVAGEDFVIGGTARTLERGLELQAAGASYLGCGAAFQSGTKEDTVVIGPHGIGVIARGVSIPCVAIGGIGEHNLERLRGSNVAGIAMCGALFRRDPGRMGDLCGAVRRTIEDGGGPVGG</sequence>
<feature type="binding site" evidence="9">
    <location>
        <position position="142"/>
    </location>
    <ligand>
        <name>4-amino-2-methyl-5-(diphosphooxymethyl)pyrimidine</name>
        <dbReference type="ChEBI" id="CHEBI:57841"/>
    </ligand>
</feature>
<dbReference type="PATRIC" id="fig|525903.6.peg.1701"/>
<evidence type="ECO:0000256" key="1">
    <source>
        <dbReference type="ARBA" id="ARBA00005165"/>
    </source>
</evidence>
<dbReference type="CDD" id="cd00564">
    <property type="entry name" value="TMP_TenI"/>
    <property type="match status" value="1"/>
</dbReference>
<dbReference type="GO" id="GO:0004789">
    <property type="term" value="F:thiamine-phosphate diphosphorylase activity"/>
    <property type="evidence" value="ECO:0007669"/>
    <property type="project" value="UniProtKB-UniRule"/>
</dbReference>
<dbReference type="Proteomes" id="UP000002030">
    <property type="component" value="Chromosome"/>
</dbReference>
<feature type="binding site" evidence="9">
    <location>
        <position position="113"/>
    </location>
    <ligand>
        <name>4-amino-2-methyl-5-(diphosphooxymethyl)pyrimidine</name>
        <dbReference type="ChEBI" id="CHEBI:57841"/>
    </ligand>
</feature>
<evidence type="ECO:0000256" key="9">
    <source>
        <dbReference type="HAMAP-Rule" id="MF_00097"/>
    </source>
</evidence>
<dbReference type="RefSeq" id="WP_012870434.1">
    <property type="nucleotide sequence ID" value="NC_013522.1"/>
</dbReference>
<dbReference type="KEGG" id="tai:Taci_1711"/>
<dbReference type="EMBL" id="CP001818">
    <property type="protein sequence ID" value="ACZ19925.1"/>
    <property type="molecule type" value="Genomic_DNA"/>
</dbReference>
<dbReference type="STRING" id="525903.Taci_1711"/>
<evidence type="ECO:0000256" key="11">
    <source>
        <dbReference type="RuleBase" id="RU004253"/>
    </source>
</evidence>
<dbReference type="InterPro" id="IPR022998">
    <property type="entry name" value="ThiamineP_synth_TenI"/>
</dbReference>
<comment type="caution">
    <text evidence="9">Lacks conserved residue(s) required for the propagation of feature annotation.</text>
</comment>
<protein>
    <recommendedName>
        <fullName evidence="9">Thiamine-phosphate synthase</fullName>
        <shortName evidence="9">TP synthase</shortName>
        <shortName evidence="9">TPS</shortName>
        <ecNumber evidence="9">2.5.1.3</ecNumber>
    </recommendedName>
    <alternativeName>
        <fullName evidence="9">Thiamine-phosphate pyrophosphorylase</fullName>
        <shortName evidence="9">TMP pyrophosphorylase</shortName>
        <shortName evidence="9">TMP-PPase</shortName>
    </alternativeName>
</protein>
<dbReference type="GO" id="GO:0000287">
    <property type="term" value="F:magnesium ion binding"/>
    <property type="evidence" value="ECO:0007669"/>
    <property type="project" value="UniProtKB-UniRule"/>
</dbReference>
<comment type="similarity">
    <text evidence="9 10">Belongs to the thiamine-phosphate synthase family.</text>
</comment>
<dbReference type="InterPro" id="IPR034291">
    <property type="entry name" value="TMP_synthase"/>
</dbReference>